<keyword evidence="3" id="KW-0732">Signal</keyword>
<evidence type="ECO:0000313" key="4">
    <source>
        <dbReference type="EMBL" id="TRY67465.1"/>
    </source>
</evidence>
<sequence length="479" mass="51255">MGLASRQFFVLLVSLFVCNHKFAVSQTTLPAPTEPQDNKPTTTPVTIDENEEVSPTTLAPENEDVVDTIPTEPSVLATTGPSVEDFTLSDDEPVADEADSGAIEPEDEATTVMAPGEEDAGTTTATTTTTEIAVQRTEDFELTSTDPKYSGTYQFQFQEMTGGDILIHCQISVDSEEDFPEGERPVVFFNTASCSNIEAIEDLDGFQVAILDKHEDDSTLTVSTAIPFDDIGDGCLVILVPAPPADNAPLVNDDSPSDAQTGDTPSTDQSNGTPSTDQSNGTPQDQGSTPGDDAQPSIVPRDGGSTPNEGSLDRSSASRSVKKIFVPSLEERNDRVQWNPYDIAYFEKLIQGKFHRSKRALLPTTNRIGFVASDFRILTLGGAKTITFAASPSVAFRPAVINIRPVSSFSGGSSAPLDPFSTFPNVQLPGIGASFFNTISVILVIAYIIGFFVPFVGFPAIRRVSSLKIIVFMGQSKES</sequence>
<dbReference type="Proteomes" id="UP000318571">
    <property type="component" value="Chromosome 4"/>
</dbReference>
<feature type="region of interest" description="Disordered" evidence="1">
    <location>
        <begin position="247"/>
        <end position="317"/>
    </location>
</feature>
<feature type="compositionally biased region" description="Polar residues" evidence="1">
    <location>
        <begin position="305"/>
        <end position="317"/>
    </location>
</feature>
<keyword evidence="2" id="KW-0472">Membrane</keyword>
<proteinExistence type="predicted"/>
<protein>
    <submittedName>
        <fullName evidence="4">Uncharacterized protein</fullName>
    </submittedName>
</protein>
<name>A0A553NPV7_TIGCA</name>
<gene>
    <name evidence="4" type="ORF">TCAL_14689</name>
</gene>
<dbReference type="EMBL" id="VCGU01000011">
    <property type="protein sequence ID" value="TRY67465.1"/>
    <property type="molecule type" value="Genomic_DNA"/>
</dbReference>
<evidence type="ECO:0000256" key="2">
    <source>
        <dbReference type="SAM" id="Phobius"/>
    </source>
</evidence>
<evidence type="ECO:0000256" key="1">
    <source>
        <dbReference type="SAM" id="MobiDB-lite"/>
    </source>
</evidence>
<keyword evidence="2" id="KW-1133">Transmembrane helix</keyword>
<organism evidence="4 5">
    <name type="scientific">Tigriopus californicus</name>
    <name type="common">Marine copepod</name>
    <dbReference type="NCBI Taxonomy" id="6832"/>
    <lineage>
        <taxon>Eukaryota</taxon>
        <taxon>Metazoa</taxon>
        <taxon>Ecdysozoa</taxon>
        <taxon>Arthropoda</taxon>
        <taxon>Crustacea</taxon>
        <taxon>Multicrustacea</taxon>
        <taxon>Hexanauplia</taxon>
        <taxon>Copepoda</taxon>
        <taxon>Harpacticoida</taxon>
        <taxon>Harpacticidae</taxon>
        <taxon>Tigriopus</taxon>
    </lineage>
</organism>
<reference evidence="4 5" key="1">
    <citation type="journal article" date="2018" name="Nat. Ecol. Evol.">
        <title>Genomic signatures of mitonuclear coevolution across populations of Tigriopus californicus.</title>
        <authorList>
            <person name="Barreto F.S."/>
            <person name="Watson E.T."/>
            <person name="Lima T.G."/>
            <person name="Willett C.S."/>
            <person name="Edmands S."/>
            <person name="Li W."/>
            <person name="Burton R.S."/>
        </authorList>
    </citation>
    <scope>NUCLEOTIDE SEQUENCE [LARGE SCALE GENOMIC DNA]</scope>
    <source>
        <strain evidence="4 5">San Diego</strain>
    </source>
</reference>
<feature type="compositionally biased region" description="Acidic residues" evidence="1">
    <location>
        <begin position="87"/>
        <end position="109"/>
    </location>
</feature>
<dbReference type="AlphaFoldDB" id="A0A553NPV7"/>
<feature type="transmembrane region" description="Helical" evidence="2">
    <location>
        <begin position="435"/>
        <end position="458"/>
    </location>
</feature>
<evidence type="ECO:0000256" key="3">
    <source>
        <dbReference type="SAM" id="SignalP"/>
    </source>
</evidence>
<feature type="chain" id="PRO_5021979522" evidence="3">
    <location>
        <begin position="24"/>
        <end position="479"/>
    </location>
</feature>
<comment type="caution">
    <text evidence="4">The sequence shown here is derived from an EMBL/GenBank/DDBJ whole genome shotgun (WGS) entry which is preliminary data.</text>
</comment>
<feature type="signal peptide" evidence="3">
    <location>
        <begin position="1"/>
        <end position="23"/>
    </location>
</feature>
<feature type="region of interest" description="Disordered" evidence="1">
    <location>
        <begin position="29"/>
        <end position="126"/>
    </location>
</feature>
<keyword evidence="5" id="KW-1185">Reference proteome</keyword>
<accession>A0A553NPV7</accession>
<evidence type="ECO:0000313" key="5">
    <source>
        <dbReference type="Proteomes" id="UP000318571"/>
    </source>
</evidence>
<keyword evidence="2" id="KW-0812">Transmembrane</keyword>
<feature type="compositionally biased region" description="Polar residues" evidence="1">
    <location>
        <begin position="257"/>
        <end position="289"/>
    </location>
</feature>